<keyword evidence="2" id="KW-1185">Reference proteome</keyword>
<organism evidence="1 2">
    <name type="scientific">Paenibacillus solanacearum</name>
    <dbReference type="NCBI Taxonomy" id="2048548"/>
    <lineage>
        <taxon>Bacteria</taxon>
        <taxon>Bacillati</taxon>
        <taxon>Bacillota</taxon>
        <taxon>Bacilli</taxon>
        <taxon>Bacillales</taxon>
        <taxon>Paenibacillaceae</taxon>
        <taxon>Paenibacillus</taxon>
    </lineage>
</organism>
<comment type="caution">
    <text evidence="1">The sequence shown here is derived from an EMBL/GenBank/DDBJ whole genome shotgun (WGS) entry which is preliminary data.</text>
</comment>
<protein>
    <submittedName>
        <fullName evidence="1">N-acetyl-gamma-glutamyl-phosphate reductase</fullName>
        <ecNumber evidence="1">1.2.1.38</ecNumber>
    </submittedName>
</protein>
<sequence length="96" mass="10797">MKHSVFVDGQEGTTGLKIFEYLSNRPDIEILRIDADKRKDPQERSTFLNASDIVFLCLPDAAAKEAVALVKMKKRKSLMPAQPLEQIHIGHTAYLS</sequence>
<reference evidence="1" key="1">
    <citation type="submission" date="2021-06" db="EMBL/GenBank/DDBJ databases">
        <authorList>
            <person name="Criscuolo A."/>
        </authorList>
    </citation>
    <scope>NUCLEOTIDE SEQUENCE</scope>
    <source>
        <strain evidence="1">CIP111600</strain>
    </source>
</reference>
<dbReference type="RefSeq" id="WP_246627315.1">
    <property type="nucleotide sequence ID" value="NZ_CAJVAS010000004.1"/>
</dbReference>
<proteinExistence type="predicted"/>
<dbReference type="AlphaFoldDB" id="A0A916JWJ2"/>
<dbReference type="GO" id="GO:0003942">
    <property type="term" value="F:N-acetyl-gamma-glutamyl-phosphate reductase activity"/>
    <property type="evidence" value="ECO:0007669"/>
    <property type="project" value="UniProtKB-EC"/>
</dbReference>
<evidence type="ECO:0000313" key="2">
    <source>
        <dbReference type="Proteomes" id="UP000693672"/>
    </source>
</evidence>
<accession>A0A916JWJ2</accession>
<gene>
    <name evidence="1" type="primary">argC_2</name>
    <name evidence="1" type="ORF">PAESOLCIP111_01231</name>
</gene>
<dbReference type="EMBL" id="CAJVAS010000004">
    <property type="protein sequence ID" value="CAG7610366.1"/>
    <property type="molecule type" value="Genomic_DNA"/>
</dbReference>
<dbReference type="Proteomes" id="UP000693672">
    <property type="component" value="Unassembled WGS sequence"/>
</dbReference>
<dbReference type="EC" id="1.2.1.38" evidence="1"/>
<name>A0A916JWJ2_9BACL</name>
<keyword evidence="1" id="KW-0560">Oxidoreductase</keyword>
<evidence type="ECO:0000313" key="1">
    <source>
        <dbReference type="EMBL" id="CAG7610366.1"/>
    </source>
</evidence>